<sequence>MVRRLDSMPAAVVAAGFGVSLRTVRKWKSRYRHGGVEALVDKSSRPLRCRSKLTEKTYREIFSLRQSRLTGDEIAARLRLSRSSVFRALRKLGCSRLASLEVKPPVRRYQWEKPGQMLHLDIKRLGKIDGVGHRKAGTRQVCRRRPGWEYLHVCVDDASRMAYTAILPDETAESAVEFLWSAVAWYTARGIRIERVLTDNGSCYASRKFREACREFGIRHKRTRPYRPQTNGKAERFIRTALKEWAYAQTYTHSWKRTAYLSKWTHHYNFVRPHSALGRKPPASCLSGG</sequence>
<feature type="domain" description="Integrase catalytic" evidence="1">
    <location>
        <begin position="110"/>
        <end position="289"/>
    </location>
</feature>
<protein>
    <recommendedName>
        <fullName evidence="1">Integrase catalytic domain-containing protein</fullName>
    </recommendedName>
</protein>
<dbReference type="PANTHER" id="PTHR35004:SF7">
    <property type="entry name" value="INTEGRASE PROTEIN"/>
    <property type="match status" value="1"/>
</dbReference>
<dbReference type="GO" id="GO:0003676">
    <property type="term" value="F:nucleic acid binding"/>
    <property type="evidence" value="ECO:0007669"/>
    <property type="project" value="InterPro"/>
</dbReference>
<dbReference type="InterPro" id="IPR001584">
    <property type="entry name" value="Integrase_cat-core"/>
</dbReference>
<dbReference type="PROSITE" id="PS50994">
    <property type="entry name" value="INTEGRASE"/>
    <property type="match status" value="1"/>
</dbReference>
<proteinExistence type="predicted"/>
<reference evidence="2" key="1">
    <citation type="submission" date="2015-06" db="EMBL/GenBank/DDBJ databases">
        <authorList>
            <person name="Joergensen T."/>
        </authorList>
    </citation>
    <scope>NUCLEOTIDE SEQUENCE</scope>
    <source>
        <strain evidence="2">RGFK1298</strain>
    </source>
</reference>
<dbReference type="InterPro" id="IPR036397">
    <property type="entry name" value="RNaseH_sf"/>
</dbReference>
<dbReference type="GO" id="GO:0015074">
    <property type="term" value="P:DNA integration"/>
    <property type="evidence" value="ECO:0007669"/>
    <property type="project" value="InterPro"/>
</dbReference>
<dbReference type="PANTHER" id="PTHR35004">
    <property type="entry name" value="TRANSPOSASE RV3428C-RELATED"/>
    <property type="match status" value="1"/>
</dbReference>
<dbReference type="SUPFAM" id="SSF53098">
    <property type="entry name" value="Ribonuclease H-like"/>
    <property type="match status" value="1"/>
</dbReference>
<dbReference type="NCBIfam" id="NF033577">
    <property type="entry name" value="transpos_IS481"/>
    <property type="match status" value="1"/>
</dbReference>
<accession>A0A0H5Q4Q5</accession>
<dbReference type="SUPFAM" id="SSF46689">
    <property type="entry name" value="Homeodomain-like"/>
    <property type="match status" value="1"/>
</dbReference>
<name>A0A0H5Q4Q5_9ZZZZ</name>
<reference evidence="2" key="2">
    <citation type="submission" date="2015-07" db="EMBL/GenBank/DDBJ databases">
        <title>Plasmids, circular viruses and viroids from rat gut.</title>
        <authorList>
            <person name="Jorgensen T.J."/>
            <person name="Hansen M.A."/>
            <person name="Xu Z."/>
            <person name="Tabak M.A."/>
            <person name="Sorensen S.J."/>
            <person name="Hansen L.H."/>
        </authorList>
    </citation>
    <scope>NUCLEOTIDE SEQUENCE</scope>
    <source>
        <strain evidence="2">RGFK1298</strain>
    </source>
</reference>
<evidence type="ECO:0000313" key="2">
    <source>
        <dbReference type="EMBL" id="CRY96838.1"/>
    </source>
</evidence>
<dbReference type="EMBL" id="LN853867">
    <property type="protein sequence ID" value="CRY96838.1"/>
    <property type="molecule type" value="Genomic_DNA"/>
</dbReference>
<dbReference type="InterPro" id="IPR012337">
    <property type="entry name" value="RNaseH-like_sf"/>
</dbReference>
<dbReference type="InterPro" id="IPR047656">
    <property type="entry name" value="IS481-like_transpos"/>
</dbReference>
<dbReference type="Pfam" id="PF13565">
    <property type="entry name" value="HTH_32"/>
    <property type="match status" value="1"/>
</dbReference>
<dbReference type="InterPro" id="IPR009057">
    <property type="entry name" value="Homeodomain-like_sf"/>
</dbReference>
<evidence type="ECO:0000259" key="1">
    <source>
        <dbReference type="PROSITE" id="PS50994"/>
    </source>
</evidence>
<dbReference type="Gene3D" id="3.30.420.10">
    <property type="entry name" value="Ribonuclease H-like superfamily/Ribonuclease H"/>
    <property type="match status" value="1"/>
</dbReference>
<dbReference type="Pfam" id="PF00665">
    <property type="entry name" value="rve"/>
    <property type="match status" value="1"/>
</dbReference>
<dbReference type="AlphaFoldDB" id="A0A0H5Q4Q5"/>
<organism evidence="2">
    <name type="scientific">uncultured prokaryote</name>
    <dbReference type="NCBI Taxonomy" id="198431"/>
    <lineage>
        <taxon>unclassified sequences</taxon>
        <taxon>environmental samples</taxon>
    </lineage>
</organism>